<proteinExistence type="predicted"/>
<keyword evidence="1" id="KW-1133">Transmembrane helix</keyword>
<evidence type="ECO:0000313" key="2">
    <source>
        <dbReference type="EMBL" id="MDM8156702.1"/>
    </source>
</evidence>
<evidence type="ECO:0000256" key="1">
    <source>
        <dbReference type="SAM" id="Phobius"/>
    </source>
</evidence>
<evidence type="ECO:0000313" key="3">
    <source>
        <dbReference type="Proteomes" id="UP001529340"/>
    </source>
</evidence>
<reference evidence="2" key="1">
    <citation type="submission" date="2023-06" db="EMBL/GenBank/DDBJ databases">
        <title>Identification and characterization of horizontal gene transfer across gut microbiota members of farm animals based on homology search.</title>
        <authorList>
            <person name="Schwarzerova J."/>
            <person name="Nykrynova M."/>
            <person name="Jureckova K."/>
            <person name="Cejkova D."/>
            <person name="Rychlik I."/>
        </authorList>
    </citation>
    <scope>NUCLEOTIDE SEQUENCE</scope>
    <source>
        <strain evidence="2">ET39</strain>
    </source>
</reference>
<sequence>MKKKAIVIAAVAVVLIAAIFLIFRDKPFNQQFRETTAGLTSYLLEGDMEITKGEDIKSYALSVKYLKEQEQDYFRVSLTDKDLNQEQEIIRNQEGVYVITPSLNQIFKFEGNWPTNSLKPYLLQSMGEIMDQDGVQVEKTADGYRVSATVTYPNNHNFNVQEMLFDADAKIQYLEIFNADHVSQLKLSFTKVDYAPGLTVEDFAIPDQLEKQTAATGAMEADLPLLPMETYDATLTNSSVLENGGSLQHILEYSGDKNFTIVEQIAQSEETTQTVIMSGDLIDAVTLLGQYDGTQMTTVIDSVQYTIYSEELSEQEMAAVLSSMQVVVMK</sequence>
<protein>
    <recommendedName>
        <fullName evidence="4">Outer membrane lipoprotein carrier protein LolA</fullName>
    </recommendedName>
</protein>
<comment type="caution">
    <text evidence="2">The sequence shown here is derived from an EMBL/GenBank/DDBJ whole genome shotgun (WGS) entry which is preliminary data.</text>
</comment>
<keyword evidence="3" id="KW-1185">Reference proteome</keyword>
<dbReference type="SUPFAM" id="SSF89392">
    <property type="entry name" value="Prokaryotic lipoproteins and lipoprotein localization factors"/>
    <property type="match status" value="1"/>
</dbReference>
<accession>A0ABT7UAR1</accession>
<keyword evidence="1" id="KW-0812">Transmembrane</keyword>
<reference evidence="2" key="2">
    <citation type="submission" date="2023-06" db="EMBL/GenBank/DDBJ databases">
        <authorList>
            <person name="Zeman M."/>
            <person name="Kubasova T."/>
            <person name="Jahodarova E."/>
            <person name="Nykrynova M."/>
            <person name="Rychlik I."/>
        </authorList>
    </citation>
    <scope>NUCLEOTIDE SEQUENCE</scope>
    <source>
        <strain evidence="2">ET39</strain>
    </source>
</reference>
<name>A0ABT7UAR1_9FIRM</name>
<dbReference type="RefSeq" id="WP_289607170.1">
    <property type="nucleotide sequence ID" value="NZ_JAUDCG010000011.1"/>
</dbReference>
<dbReference type="Gene3D" id="2.50.20.10">
    <property type="entry name" value="Lipoprotein localisation LolA/LolB/LppX"/>
    <property type="match status" value="1"/>
</dbReference>
<keyword evidence="1" id="KW-0472">Membrane</keyword>
<organism evidence="2 3">
    <name type="scientific">Amedibacillus dolichus</name>
    <dbReference type="NCBI Taxonomy" id="31971"/>
    <lineage>
        <taxon>Bacteria</taxon>
        <taxon>Bacillati</taxon>
        <taxon>Bacillota</taxon>
        <taxon>Erysipelotrichia</taxon>
        <taxon>Erysipelotrichales</taxon>
        <taxon>Erysipelotrichaceae</taxon>
        <taxon>Amedibacillus</taxon>
    </lineage>
</organism>
<evidence type="ECO:0008006" key="4">
    <source>
        <dbReference type="Google" id="ProtNLM"/>
    </source>
</evidence>
<dbReference type="Proteomes" id="UP001529340">
    <property type="component" value="Unassembled WGS sequence"/>
</dbReference>
<feature type="transmembrane region" description="Helical" evidence="1">
    <location>
        <begin position="6"/>
        <end position="23"/>
    </location>
</feature>
<gene>
    <name evidence="2" type="ORF">QUV96_03510</name>
</gene>
<dbReference type="InterPro" id="IPR029046">
    <property type="entry name" value="LolA/LolB/LppX"/>
</dbReference>
<dbReference type="EMBL" id="JAUDCG010000011">
    <property type="protein sequence ID" value="MDM8156702.1"/>
    <property type="molecule type" value="Genomic_DNA"/>
</dbReference>